<dbReference type="PANTHER" id="PTHR12993">
    <property type="entry name" value="N-ACETYLGLUCOSAMINYL-PHOSPHATIDYLINOSITOL DE-N-ACETYLASE-RELATED"/>
    <property type="match status" value="1"/>
</dbReference>
<dbReference type="InterPro" id="IPR024078">
    <property type="entry name" value="LmbE-like_dom_sf"/>
</dbReference>
<name>A0AA51UKW0_9EURY</name>
<dbReference type="SUPFAM" id="SSF102588">
    <property type="entry name" value="LmbE-like"/>
    <property type="match status" value="1"/>
</dbReference>
<dbReference type="EMBL" id="CP133592">
    <property type="protein sequence ID" value="WMW25434.1"/>
    <property type="molecule type" value="Genomic_DNA"/>
</dbReference>
<dbReference type="AlphaFoldDB" id="A0AA51UKW0"/>
<dbReference type="PANTHER" id="PTHR12993:SF30">
    <property type="entry name" value="N-ACETYL-ALPHA-D-GLUCOSAMINYL L-MALATE DEACETYLASE 1"/>
    <property type="match status" value="1"/>
</dbReference>
<evidence type="ECO:0000313" key="1">
    <source>
        <dbReference type="EMBL" id="WMW25434.1"/>
    </source>
</evidence>
<accession>A0AA51UKW0</accession>
<dbReference type="GO" id="GO:0016811">
    <property type="term" value="F:hydrolase activity, acting on carbon-nitrogen (but not peptide) bonds, in linear amides"/>
    <property type="evidence" value="ECO:0007669"/>
    <property type="project" value="TreeGrafter"/>
</dbReference>
<dbReference type="KEGG" id="mseb:RE474_01555"/>
<dbReference type="RefSeq" id="WP_309311237.1">
    <property type="nucleotide sequence ID" value="NZ_CP133592.1"/>
</dbReference>
<dbReference type="Gene3D" id="3.40.50.10320">
    <property type="entry name" value="LmbE-like"/>
    <property type="match status" value="1"/>
</dbReference>
<dbReference type="Proteomes" id="UP001182908">
    <property type="component" value="Chromosome"/>
</dbReference>
<organism evidence="1 2">
    <name type="scientific">Methanolobus sediminis</name>
    <dbReference type="NCBI Taxonomy" id="3072978"/>
    <lineage>
        <taxon>Archaea</taxon>
        <taxon>Methanobacteriati</taxon>
        <taxon>Methanobacteriota</taxon>
        <taxon>Stenosarchaea group</taxon>
        <taxon>Methanomicrobia</taxon>
        <taxon>Methanosarcinales</taxon>
        <taxon>Methanosarcinaceae</taxon>
        <taxon>Methanolobus</taxon>
    </lineage>
</organism>
<protein>
    <submittedName>
        <fullName evidence="1">PIG-L family deacetylase</fullName>
    </submittedName>
</protein>
<proteinExistence type="predicted"/>
<dbReference type="GeneID" id="84231362"/>
<dbReference type="InterPro" id="IPR003737">
    <property type="entry name" value="GlcNAc_PI_deacetylase-related"/>
</dbReference>
<reference evidence="1 2" key="1">
    <citation type="submission" date="2023-08" db="EMBL/GenBank/DDBJ databases">
        <title>Methanolobus mangrovi sp. nov. and Methanolobus sediminis sp. nov, two novel methylotrophic methanogens isolated from mangrove sediments in China.</title>
        <authorList>
            <person name="Zhou J."/>
        </authorList>
    </citation>
    <scope>NUCLEOTIDE SEQUENCE [LARGE SCALE GENOMIC DNA]</scope>
    <source>
        <strain evidence="1 2">FTZ6</strain>
    </source>
</reference>
<gene>
    <name evidence="1" type="ORF">RE474_01555</name>
</gene>
<sequence length="221" mass="24627">MVRKILAMGAHPDDMELEAGGTLAKFSENGDEVYMLILTSGGYTDSAGSMHKDSTLHDEAELASKILGVKELIILDYKTTRLSVNSGVVSEVDDLIDRIKPDILISHHPFDSHQDHKTAAEVMAAAARQGRVKNVLSGSPLPYRPNIFAFKPQFFVDITSTIDKKADCIRAYNSQYTKFGGEKLIERVKAMAKFYGWAMGYEYAECFEVIRIDDSLMGFFK</sequence>
<evidence type="ECO:0000313" key="2">
    <source>
        <dbReference type="Proteomes" id="UP001182908"/>
    </source>
</evidence>
<dbReference type="Pfam" id="PF02585">
    <property type="entry name" value="PIG-L"/>
    <property type="match status" value="1"/>
</dbReference>
<keyword evidence="2" id="KW-1185">Reference proteome</keyword>